<accession>K0T397</accession>
<comment type="caution">
    <text evidence="4">The sequence shown here is derived from an EMBL/GenBank/DDBJ whole genome shotgun (WGS) entry which is preliminary data.</text>
</comment>
<dbReference type="InterPro" id="IPR023267">
    <property type="entry name" value="RCMT"/>
</dbReference>
<gene>
    <name evidence="4" type="ORF">THAOC_11091</name>
</gene>
<evidence type="ECO:0000259" key="3">
    <source>
        <dbReference type="Pfam" id="PF25378"/>
    </source>
</evidence>
<dbReference type="OrthoDB" id="6093671at2759"/>
<organism evidence="4 5">
    <name type="scientific">Thalassiosira oceanica</name>
    <name type="common">Marine diatom</name>
    <dbReference type="NCBI Taxonomy" id="159749"/>
    <lineage>
        <taxon>Eukaryota</taxon>
        <taxon>Sar</taxon>
        <taxon>Stramenopiles</taxon>
        <taxon>Ochrophyta</taxon>
        <taxon>Bacillariophyta</taxon>
        <taxon>Coscinodiscophyceae</taxon>
        <taxon>Thalassiosirophycidae</taxon>
        <taxon>Thalassiosirales</taxon>
        <taxon>Thalassiosiraceae</taxon>
        <taxon>Thalassiosira</taxon>
    </lineage>
</organism>
<protein>
    <submittedName>
        <fullName evidence="4">Uncharacterized protein</fullName>
    </submittedName>
</protein>
<dbReference type="InterPro" id="IPR057285">
    <property type="entry name" value="Pre-PUA_NSUN2"/>
</dbReference>
<proteinExistence type="predicted"/>
<name>K0T397_THAOC</name>
<evidence type="ECO:0000313" key="5">
    <source>
        <dbReference type="Proteomes" id="UP000266841"/>
    </source>
</evidence>
<dbReference type="Pfam" id="PF25378">
    <property type="entry name" value="PUA_NSUN2"/>
    <property type="match status" value="1"/>
</dbReference>
<sequence length="185" mass="20522">MCRSTPAAKVIYFVTDRIKSDLMDRGVQDRVTVINSGVKSFERCKMGAREENDPRPAKGSYRVAQEGVHFVMPHMTKRVVSADADDFAKCLREGFLRLDSFGDVFAGKLGGLEQGSFVVALRGHENDLVRKMFLVMWRRRDVVNCFVSKIEKEAIRSKLRALGYVESSEGKEGGNGEEAPDAGAG</sequence>
<feature type="region of interest" description="Disordered" evidence="1">
    <location>
        <begin position="166"/>
        <end position="185"/>
    </location>
</feature>
<dbReference type="AlphaFoldDB" id="K0T397"/>
<reference evidence="4 5" key="1">
    <citation type="journal article" date="2012" name="Genome Biol.">
        <title>Genome and low-iron response of an oceanic diatom adapted to chronic iron limitation.</title>
        <authorList>
            <person name="Lommer M."/>
            <person name="Specht M."/>
            <person name="Roy A.S."/>
            <person name="Kraemer L."/>
            <person name="Andreson R."/>
            <person name="Gutowska M.A."/>
            <person name="Wolf J."/>
            <person name="Bergner S.V."/>
            <person name="Schilhabel M.B."/>
            <person name="Klostermeier U.C."/>
            <person name="Beiko R.G."/>
            <person name="Rosenstiel P."/>
            <person name="Hippler M."/>
            <person name="Laroche J."/>
        </authorList>
    </citation>
    <scope>NUCLEOTIDE SEQUENCE [LARGE SCALE GENOMIC DNA]</scope>
    <source>
        <strain evidence="4 5">CCMP1005</strain>
    </source>
</reference>
<dbReference type="Proteomes" id="UP000266841">
    <property type="component" value="Unassembled WGS sequence"/>
</dbReference>
<dbReference type="InterPro" id="IPR057286">
    <property type="entry name" value="PUA_NSUN2"/>
</dbReference>
<feature type="domain" description="RNA cytosine-C(5)-methyltransferase NSUN2-like PUA" evidence="3">
    <location>
        <begin position="78"/>
        <end position="155"/>
    </location>
</feature>
<dbReference type="GO" id="GO:0001510">
    <property type="term" value="P:RNA methylation"/>
    <property type="evidence" value="ECO:0007669"/>
    <property type="project" value="InterPro"/>
</dbReference>
<dbReference type="EMBL" id="AGNL01012566">
    <property type="protein sequence ID" value="EJK67826.1"/>
    <property type="molecule type" value="Genomic_DNA"/>
</dbReference>
<keyword evidence="5" id="KW-1185">Reference proteome</keyword>
<evidence type="ECO:0000256" key="1">
    <source>
        <dbReference type="SAM" id="MobiDB-lite"/>
    </source>
</evidence>
<dbReference type="Pfam" id="PF25376">
    <property type="entry name" value="Pre-PUA_NSUN2"/>
    <property type="match status" value="1"/>
</dbReference>
<dbReference type="PANTHER" id="PTHR22808">
    <property type="entry name" value="NCL1 YEAST -RELATED NOL1/NOP2/FMU SUN DOMAIN-CONTAINING"/>
    <property type="match status" value="1"/>
</dbReference>
<feature type="domain" description="RNA cytosine-C(5)-methyltransferase NSUN2-like pre-PUA" evidence="2">
    <location>
        <begin position="3"/>
        <end position="76"/>
    </location>
</feature>
<evidence type="ECO:0000259" key="2">
    <source>
        <dbReference type="Pfam" id="PF25376"/>
    </source>
</evidence>
<evidence type="ECO:0000313" key="4">
    <source>
        <dbReference type="EMBL" id="EJK67826.1"/>
    </source>
</evidence>
<dbReference type="GO" id="GO:0008173">
    <property type="term" value="F:RNA methyltransferase activity"/>
    <property type="evidence" value="ECO:0007669"/>
    <property type="project" value="InterPro"/>
</dbReference>